<proteinExistence type="predicted"/>
<organism evidence="1 2">
    <name type="scientific">Ambrosiozyma monospora</name>
    <name type="common">Yeast</name>
    <name type="synonym">Endomycopsis monosporus</name>
    <dbReference type="NCBI Taxonomy" id="43982"/>
    <lineage>
        <taxon>Eukaryota</taxon>
        <taxon>Fungi</taxon>
        <taxon>Dikarya</taxon>
        <taxon>Ascomycota</taxon>
        <taxon>Saccharomycotina</taxon>
        <taxon>Pichiomycetes</taxon>
        <taxon>Pichiales</taxon>
        <taxon>Pichiaceae</taxon>
        <taxon>Ambrosiozyma</taxon>
    </lineage>
</organism>
<comment type="caution">
    <text evidence="1">The sequence shown here is derived from an EMBL/GenBank/DDBJ whole genome shotgun (WGS) entry which is preliminary data.</text>
</comment>
<protein>
    <submittedName>
        <fullName evidence="1">Unnamed protein product</fullName>
    </submittedName>
</protein>
<accession>A0ACB5SRN6</accession>
<keyword evidence="2" id="KW-1185">Reference proteome</keyword>
<dbReference type="EMBL" id="BSXS01000038">
    <property type="protein sequence ID" value="GME70445.1"/>
    <property type="molecule type" value="Genomic_DNA"/>
</dbReference>
<name>A0ACB5SRN6_AMBMO</name>
<sequence length="145" mass="16984">MFQAGKKKVEHDPLKNPAPFVKKIYNQYQEQKQKQQQQQQQPQPEDQLKKSEQFEQQPKLPLQQPEISKSNFETPAAPITLSVEQILLLTAARQIKLQTSNISNSKHPKKKCPNWQVTNERKGVELSSYNYVLFIQLYLFSNLYL</sequence>
<evidence type="ECO:0000313" key="2">
    <source>
        <dbReference type="Proteomes" id="UP001165064"/>
    </source>
</evidence>
<gene>
    <name evidence="1" type="ORF">Amon02_000019900</name>
</gene>
<evidence type="ECO:0000313" key="1">
    <source>
        <dbReference type="EMBL" id="GME70445.1"/>
    </source>
</evidence>
<reference evidence="1" key="1">
    <citation type="submission" date="2023-04" db="EMBL/GenBank/DDBJ databases">
        <title>Ambrosiozyma monospora NBRC 10751.</title>
        <authorList>
            <person name="Ichikawa N."/>
            <person name="Sato H."/>
            <person name="Tonouchi N."/>
        </authorList>
    </citation>
    <scope>NUCLEOTIDE SEQUENCE</scope>
    <source>
        <strain evidence="1">NBRC 10751</strain>
    </source>
</reference>
<dbReference type="Proteomes" id="UP001165064">
    <property type="component" value="Unassembled WGS sequence"/>
</dbReference>